<dbReference type="Gene3D" id="1.25.40.20">
    <property type="entry name" value="Ankyrin repeat-containing domain"/>
    <property type="match status" value="1"/>
</dbReference>
<feature type="region of interest" description="Disordered" evidence="4">
    <location>
        <begin position="229"/>
        <end position="257"/>
    </location>
</feature>
<dbReference type="PANTHER" id="PTHR24171:SF10">
    <property type="entry name" value="ANKYRIN REPEAT DOMAIN-CONTAINING PROTEIN 29-LIKE"/>
    <property type="match status" value="1"/>
</dbReference>
<feature type="repeat" description="ANK" evidence="3">
    <location>
        <begin position="144"/>
        <end position="176"/>
    </location>
</feature>
<dbReference type="EMBL" id="CAVLGL010000104">
    <property type="protein sequence ID" value="CAK1598366.1"/>
    <property type="molecule type" value="Genomic_DNA"/>
</dbReference>
<dbReference type="InterPro" id="IPR036770">
    <property type="entry name" value="Ankyrin_rpt-contain_sf"/>
</dbReference>
<accession>A0AAV1LXL8</accession>
<feature type="repeat" description="ANK" evidence="3">
    <location>
        <begin position="78"/>
        <end position="110"/>
    </location>
</feature>
<dbReference type="SMART" id="SM00248">
    <property type="entry name" value="ANK"/>
    <property type="match status" value="3"/>
</dbReference>
<dbReference type="Pfam" id="PF12796">
    <property type="entry name" value="Ank_2"/>
    <property type="match status" value="1"/>
</dbReference>
<dbReference type="InterPro" id="IPR002110">
    <property type="entry name" value="Ankyrin_rpt"/>
</dbReference>
<keyword evidence="6" id="KW-1185">Reference proteome</keyword>
<reference evidence="5 6" key="1">
    <citation type="submission" date="2023-11" db="EMBL/GenBank/DDBJ databases">
        <authorList>
            <person name="Hedman E."/>
            <person name="Englund M."/>
            <person name="Stromberg M."/>
            <person name="Nyberg Akerstrom W."/>
            <person name="Nylinder S."/>
            <person name="Jareborg N."/>
            <person name="Kallberg Y."/>
            <person name="Kronander E."/>
        </authorList>
    </citation>
    <scope>NUCLEOTIDE SEQUENCE [LARGE SCALE GENOMIC DNA]</scope>
</reference>
<keyword evidence="1" id="KW-0677">Repeat</keyword>
<evidence type="ECO:0000256" key="2">
    <source>
        <dbReference type="ARBA" id="ARBA00023043"/>
    </source>
</evidence>
<dbReference type="AlphaFoldDB" id="A0AAV1LXL8"/>
<dbReference type="PROSITE" id="PS50088">
    <property type="entry name" value="ANK_REPEAT"/>
    <property type="match status" value="3"/>
</dbReference>
<name>A0AAV1LXL8_9NEOP</name>
<dbReference type="PROSITE" id="PS50297">
    <property type="entry name" value="ANK_REP_REGION"/>
    <property type="match status" value="3"/>
</dbReference>
<keyword evidence="2 3" id="KW-0040">ANK repeat</keyword>
<evidence type="ECO:0000313" key="5">
    <source>
        <dbReference type="EMBL" id="CAK1598366.1"/>
    </source>
</evidence>
<sequence>MTTDLCTDDVVVHVTSPQIISAENVSAAGVGVGAGRGAGAGAGGAELGRRLLLAARAGDTQAVLDLMAKGAPFTTDWLGTSPLHLAAANAHVETCAVLLRAGVSRDARTKVERTPLHLAAHAGHARVVRLLLEHGANVDCRDMLRMTPLHWAAARGHEAAARELLRRGADTRARCKFRKTPRCLALRACAQRLVRLLDEHERAASLRHLPHSEHTHTHTLQVPQDAALPGAAGVRPAPRAPARRARASRLAAPPAAQ</sequence>
<dbReference type="PRINTS" id="PR01415">
    <property type="entry name" value="ANKYRIN"/>
</dbReference>
<dbReference type="Proteomes" id="UP001314205">
    <property type="component" value="Unassembled WGS sequence"/>
</dbReference>
<dbReference type="PANTHER" id="PTHR24171">
    <property type="entry name" value="ANKYRIN REPEAT DOMAIN-CONTAINING PROTEIN 39-RELATED"/>
    <property type="match status" value="1"/>
</dbReference>
<feature type="repeat" description="ANK" evidence="3">
    <location>
        <begin position="111"/>
        <end position="143"/>
    </location>
</feature>
<feature type="compositionally biased region" description="Low complexity" evidence="4">
    <location>
        <begin position="248"/>
        <end position="257"/>
    </location>
</feature>
<dbReference type="SUPFAM" id="SSF48403">
    <property type="entry name" value="Ankyrin repeat"/>
    <property type="match status" value="1"/>
</dbReference>
<gene>
    <name evidence="5" type="ORF">PARMNEM_LOCUS17363</name>
</gene>
<organism evidence="5 6">
    <name type="scientific">Parnassius mnemosyne</name>
    <name type="common">clouded apollo</name>
    <dbReference type="NCBI Taxonomy" id="213953"/>
    <lineage>
        <taxon>Eukaryota</taxon>
        <taxon>Metazoa</taxon>
        <taxon>Ecdysozoa</taxon>
        <taxon>Arthropoda</taxon>
        <taxon>Hexapoda</taxon>
        <taxon>Insecta</taxon>
        <taxon>Pterygota</taxon>
        <taxon>Neoptera</taxon>
        <taxon>Endopterygota</taxon>
        <taxon>Lepidoptera</taxon>
        <taxon>Glossata</taxon>
        <taxon>Ditrysia</taxon>
        <taxon>Papilionoidea</taxon>
        <taxon>Papilionidae</taxon>
        <taxon>Parnassiinae</taxon>
        <taxon>Parnassini</taxon>
        <taxon>Parnassius</taxon>
        <taxon>Driopa</taxon>
    </lineage>
</organism>
<dbReference type="Pfam" id="PF00023">
    <property type="entry name" value="Ank"/>
    <property type="match status" value="1"/>
</dbReference>
<evidence type="ECO:0000256" key="3">
    <source>
        <dbReference type="PROSITE-ProRule" id="PRU00023"/>
    </source>
</evidence>
<evidence type="ECO:0000256" key="1">
    <source>
        <dbReference type="ARBA" id="ARBA00022737"/>
    </source>
</evidence>
<proteinExistence type="predicted"/>
<evidence type="ECO:0000256" key="4">
    <source>
        <dbReference type="SAM" id="MobiDB-lite"/>
    </source>
</evidence>
<protein>
    <submittedName>
        <fullName evidence="5">Uncharacterized protein</fullName>
    </submittedName>
</protein>
<comment type="caution">
    <text evidence="5">The sequence shown here is derived from an EMBL/GenBank/DDBJ whole genome shotgun (WGS) entry which is preliminary data.</text>
</comment>
<evidence type="ECO:0000313" key="6">
    <source>
        <dbReference type="Proteomes" id="UP001314205"/>
    </source>
</evidence>